<sequence length="43" mass="5016">MPRGQPRPQPRSFLNRGTAPVINYHWEGFTINSVTSRRRTYLG</sequence>
<dbReference type="AlphaFoldDB" id="A0A843QYW4"/>
<evidence type="ECO:0000313" key="1">
    <source>
        <dbReference type="EMBL" id="MPQ34933.1"/>
    </source>
</evidence>
<proteinExistence type="predicted"/>
<organism evidence="1 2">
    <name type="scientific">Limosilactobacillus fermentum</name>
    <name type="common">Lactobacillus fermentum</name>
    <dbReference type="NCBI Taxonomy" id="1613"/>
    <lineage>
        <taxon>Bacteria</taxon>
        <taxon>Bacillati</taxon>
        <taxon>Bacillota</taxon>
        <taxon>Bacilli</taxon>
        <taxon>Lactobacillales</taxon>
        <taxon>Lactobacillaceae</taxon>
        <taxon>Limosilactobacillus</taxon>
    </lineage>
</organism>
<accession>A0A843QYW4</accession>
<protein>
    <submittedName>
        <fullName evidence="1">EamA/RhaT family transporter</fullName>
    </submittedName>
</protein>
<gene>
    <name evidence="1" type="ORF">GC247_03190</name>
</gene>
<comment type="caution">
    <text evidence="1">The sequence shown here is derived from an EMBL/GenBank/DDBJ whole genome shotgun (WGS) entry which is preliminary data.</text>
</comment>
<dbReference type="EMBL" id="WHJL01000014">
    <property type="protein sequence ID" value="MPQ34933.1"/>
    <property type="molecule type" value="Genomic_DNA"/>
</dbReference>
<dbReference type="Proteomes" id="UP000466799">
    <property type="component" value="Unassembled WGS sequence"/>
</dbReference>
<name>A0A843QYW4_LIMFE</name>
<evidence type="ECO:0000313" key="2">
    <source>
        <dbReference type="Proteomes" id="UP000466799"/>
    </source>
</evidence>
<reference evidence="1 2" key="1">
    <citation type="submission" date="2019-10" db="EMBL/GenBank/DDBJ databases">
        <title>Genome Sequencing and assembly of Lactobacillus fermentum I2, a lactic acid bacteria.</title>
        <authorList>
            <person name="Lopes L.S."/>
            <person name="Persinoti G.F."/>
            <person name="Riano-Pachon D.M."/>
            <person name="Labate C.A."/>
        </authorList>
    </citation>
    <scope>NUCLEOTIDE SEQUENCE [LARGE SCALE GENOMIC DNA]</scope>
    <source>
        <strain evidence="1 2">I2</strain>
    </source>
</reference>
<feature type="non-terminal residue" evidence="1">
    <location>
        <position position="43"/>
    </location>
</feature>